<dbReference type="Pfam" id="PF00753">
    <property type="entry name" value="Lactamase_B"/>
    <property type="match status" value="1"/>
</dbReference>
<evidence type="ECO:0000259" key="2">
    <source>
        <dbReference type="SMART" id="SM00849"/>
    </source>
</evidence>
<dbReference type="STRING" id="476157.GCA_001663155_01484"/>
<dbReference type="InterPro" id="IPR036866">
    <property type="entry name" value="RibonucZ/Hydroxyglut_hydro"/>
</dbReference>
<dbReference type="PROSITE" id="PS51257">
    <property type="entry name" value="PROKAR_LIPOPROTEIN"/>
    <property type="match status" value="1"/>
</dbReference>
<keyword evidence="1" id="KW-0732">Signal</keyword>
<dbReference type="SUPFAM" id="SSF56281">
    <property type="entry name" value="Metallo-hydrolase/oxidoreductase"/>
    <property type="match status" value="1"/>
</dbReference>
<dbReference type="Gene3D" id="3.60.15.10">
    <property type="entry name" value="Ribonuclease Z/Hydroxyacylglutathione hydrolase-like"/>
    <property type="match status" value="1"/>
</dbReference>
<keyword evidence="4" id="KW-1185">Reference proteome</keyword>
<protein>
    <submittedName>
        <fullName evidence="3">Metallo-beta-lactamase class B</fullName>
    </submittedName>
</protein>
<dbReference type="SMART" id="SM00849">
    <property type="entry name" value="Lactamase_B"/>
    <property type="match status" value="1"/>
</dbReference>
<sequence length="308" mass="32926">MFVRAILASCMIMAACAQSFAQPDAAVANSSDISGENARFATECERWDEWEKPASPFRIHGDTYYVGTCGIAAILIAGPNGHVLIDSGTEGGSKVVEDNIAALGFSIDDVQAILTSHEHYDHVGGLNRLQKLSRATVYTSTEAAPFLRTGADNPRDPQAGLHDPMTPVTGDIRVVADGGVLNVGNTKVTSIATPGHTLGAMSWQWKSCEADDCLSIVYADSLSPVSADNYRFTDHPEYVATFRKGIARLREFSGSKCDMLLTPHPSASNMIKRAGAGSLIGEVSCVAYADAVERRLNARLEREASATE</sequence>
<dbReference type="EMBL" id="VLLK01000001">
    <property type="protein sequence ID" value="TWJ10212.1"/>
    <property type="molecule type" value="Genomic_DNA"/>
</dbReference>
<accession>A0A562UX59</accession>
<dbReference type="InterPro" id="IPR050855">
    <property type="entry name" value="NDM-1-like"/>
</dbReference>
<dbReference type="AlphaFoldDB" id="A0A562UX59"/>
<dbReference type="RefSeq" id="WP_067599296.1">
    <property type="nucleotide sequence ID" value="NZ_CP015963.1"/>
</dbReference>
<dbReference type="NCBIfam" id="NF033105">
    <property type="entry name" value="bla_subclass_B3"/>
    <property type="match status" value="1"/>
</dbReference>
<dbReference type="OrthoDB" id="9773738at2"/>
<reference evidence="3 4" key="1">
    <citation type="submission" date="2019-07" db="EMBL/GenBank/DDBJ databases">
        <title>Genomic Encyclopedia of Archaeal and Bacterial Type Strains, Phase II (KMG-II): from individual species to whole genera.</title>
        <authorList>
            <person name="Goeker M."/>
        </authorList>
    </citation>
    <scope>NUCLEOTIDE SEQUENCE [LARGE SCALE GENOMIC DNA]</scope>
    <source>
        <strain evidence="3 4">ATCC BAA-2084</strain>
    </source>
</reference>
<dbReference type="PANTHER" id="PTHR42951:SF17">
    <property type="entry name" value="METALLO-BETA-LACTAMASE DOMAIN-CONTAINING PROTEIN"/>
    <property type="match status" value="1"/>
</dbReference>
<evidence type="ECO:0000313" key="4">
    <source>
        <dbReference type="Proteomes" id="UP000320547"/>
    </source>
</evidence>
<dbReference type="CDD" id="cd16315">
    <property type="entry name" value="EVM-1-like_MBL-B3"/>
    <property type="match status" value="1"/>
</dbReference>
<feature type="domain" description="Metallo-beta-lactamase" evidence="2">
    <location>
        <begin position="70"/>
        <end position="264"/>
    </location>
</feature>
<name>A0A562UX59_9SPHN</name>
<organism evidence="3 4">
    <name type="scientific">Altererythrobacter ishigakiensis</name>
    <dbReference type="NCBI Taxonomy" id="476157"/>
    <lineage>
        <taxon>Bacteria</taxon>
        <taxon>Pseudomonadati</taxon>
        <taxon>Pseudomonadota</taxon>
        <taxon>Alphaproteobacteria</taxon>
        <taxon>Sphingomonadales</taxon>
        <taxon>Erythrobacteraceae</taxon>
        <taxon>Altererythrobacter</taxon>
    </lineage>
</organism>
<dbReference type="Proteomes" id="UP000320547">
    <property type="component" value="Unassembled WGS sequence"/>
</dbReference>
<dbReference type="PANTHER" id="PTHR42951">
    <property type="entry name" value="METALLO-BETA-LACTAMASE DOMAIN-CONTAINING"/>
    <property type="match status" value="1"/>
</dbReference>
<evidence type="ECO:0000256" key="1">
    <source>
        <dbReference type="SAM" id="SignalP"/>
    </source>
</evidence>
<gene>
    <name evidence="3" type="ORF">JN10_1872</name>
</gene>
<feature type="chain" id="PRO_5021746321" evidence="1">
    <location>
        <begin position="22"/>
        <end position="308"/>
    </location>
</feature>
<proteinExistence type="predicted"/>
<dbReference type="InterPro" id="IPR001279">
    <property type="entry name" value="Metallo-B-lactamas"/>
</dbReference>
<evidence type="ECO:0000313" key="3">
    <source>
        <dbReference type="EMBL" id="TWJ10212.1"/>
    </source>
</evidence>
<feature type="signal peptide" evidence="1">
    <location>
        <begin position="1"/>
        <end position="21"/>
    </location>
</feature>
<comment type="caution">
    <text evidence="3">The sequence shown here is derived from an EMBL/GenBank/DDBJ whole genome shotgun (WGS) entry which is preliminary data.</text>
</comment>